<dbReference type="SUPFAM" id="SSF53067">
    <property type="entry name" value="Actin-like ATPase domain"/>
    <property type="match status" value="1"/>
</dbReference>
<keyword evidence="3" id="KW-1185">Reference proteome</keyword>
<comment type="similarity">
    <text evidence="1">Belongs to the ROK (NagC/XylR) family.</text>
</comment>
<keyword evidence="2" id="KW-0808">Transferase</keyword>
<dbReference type="PANTHER" id="PTHR18964">
    <property type="entry name" value="ROK (REPRESSOR, ORF, KINASE) FAMILY"/>
    <property type="match status" value="1"/>
</dbReference>
<protein>
    <submittedName>
        <fullName evidence="2">Glucokinase</fullName>
        <ecNumber evidence="2">2.7.1.2</ecNumber>
    </submittedName>
</protein>
<keyword evidence="2" id="KW-0418">Kinase</keyword>
<dbReference type="InterPro" id="IPR000600">
    <property type="entry name" value="ROK"/>
</dbReference>
<sequence length="304" mass="31241">MSVIALDVGGTHIKGAIVENGRLLDSERWHTRSERGSDALVETVLGCADELVARAVRYGGRPAAAAGIVVPGLVDERAGTAVLAANLGWRGTPVQRWVAEHLDLPVAFGHDVRAGGIAEGRLGAGRGCPNFAFVPVGTGIAAALMIDGRPFGGDHGFAGEFGHLVVRPGGDPCACGNRGCLETLASASAITRRYAEASGETGVSAKGVQQRADAGDHQAVRIWTDAVDALADGLVALTVMLDFERIVIGGGLAGAGEPFLRPLRTALAERLTFRGVPQVVPAGLGHRAGSLGAALLAQDLLDCR</sequence>
<evidence type="ECO:0000313" key="2">
    <source>
        <dbReference type="EMBL" id="MBB4945261.1"/>
    </source>
</evidence>
<dbReference type="InterPro" id="IPR043129">
    <property type="entry name" value="ATPase_NBD"/>
</dbReference>
<proteinExistence type="inferred from homology"/>
<reference evidence="2 3" key="1">
    <citation type="submission" date="2020-08" db="EMBL/GenBank/DDBJ databases">
        <title>Sequencing the genomes of 1000 actinobacteria strains.</title>
        <authorList>
            <person name="Klenk H.-P."/>
        </authorList>
    </citation>
    <scope>NUCLEOTIDE SEQUENCE [LARGE SCALE GENOMIC DNA]</scope>
    <source>
        <strain evidence="2 3">DSM 44786</strain>
    </source>
</reference>
<comment type="caution">
    <text evidence="2">The sequence shown here is derived from an EMBL/GenBank/DDBJ whole genome shotgun (WGS) entry which is preliminary data.</text>
</comment>
<dbReference type="EC" id="2.7.1.2" evidence="2"/>
<dbReference type="RefSeq" id="WP_184911630.1">
    <property type="nucleotide sequence ID" value="NZ_JACHJR010000001.1"/>
</dbReference>
<dbReference type="PANTHER" id="PTHR18964:SF149">
    <property type="entry name" value="BIFUNCTIONAL UDP-N-ACETYLGLUCOSAMINE 2-EPIMERASE_N-ACETYLMANNOSAMINE KINASE"/>
    <property type="match status" value="1"/>
</dbReference>
<dbReference type="Proteomes" id="UP000573327">
    <property type="component" value="Unassembled WGS sequence"/>
</dbReference>
<dbReference type="Gene3D" id="3.30.420.40">
    <property type="match status" value="2"/>
</dbReference>
<evidence type="ECO:0000256" key="1">
    <source>
        <dbReference type="ARBA" id="ARBA00006479"/>
    </source>
</evidence>
<dbReference type="GO" id="GO:0004340">
    <property type="term" value="F:glucokinase activity"/>
    <property type="evidence" value="ECO:0007669"/>
    <property type="project" value="UniProtKB-EC"/>
</dbReference>
<dbReference type="Pfam" id="PF00480">
    <property type="entry name" value="ROK"/>
    <property type="match status" value="1"/>
</dbReference>
<evidence type="ECO:0000313" key="3">
    <source>
        <dbReference type="Proteomes" id="UP000573327"/>
    </source>
</evidence>
<accession>A0A7W7S7B6</accession>
<gene>
    <name evidence="2" type="ORF">F4556_000796</name>
</gene>
<dbReference type="EMBL" id="JACHJR010000001">
    <property type="protein sequence ID" value="MBB4945261.1"/>
    <property type="molecule type" value="Genomic_DNA"/>
</dbReference>
<name>A0A7W7S7B6_9ACTN</name>
<dbReference type="AlphaFoldDB" id="A0A7W7S7B6"/>
<organism evidence="2 3">
    <name type="scientific">Kitasatospora gansuensis</name>
    <dbReference type="NCBI Taxonomy" id="258050"/>
    <lineage>
        <taxon>Bacteria</taxon>
        <taxon>Bacillati</taxon>
        <taxon>Actinomycetota</taxon>
        <taxon>Actinomycetes</taxon>
        <taxon>Kitasatosporales</taxon>
        <taxon>Streptomycetaceae</taxon>
        <taxon>Kitasatospora</taxon>
    </lineage>
</organism>